<gene>
    <name evidence="5" type="ORF">PIB30_065370</name>
</gene>
<dbReference type="PANTHER" id="PTHR31662">
    <property type="entry name" value="BNAANNG10740D PROTEIN-RELATED"/>
    <property type="match status" value="1"/>
</dbReference>
<dbReference type="Proteomes" id="UP001341840">
    <property type="component" value="Unassembled WGS sequence"/>
</dbReference>
<feature type="compositionally biased region" description="Basic and acidic residues" evidence="3">
    <location>
        <begin position="130"/>
        <end position="152"/>
    </location>
</feature>
<organism evidence="5 6">
    <name type="scientific">Stylosanthes scabra</name>
    <dbReference type="NCBI Taxonomy" id="79078"/>
    <lineage>
        <taxon>Eukaryota</taxon>
        <taxon>Viridiplantae</taxon>
        <taxon>Streptophyta</taxon>
        <taxon>Embryophyta</taxon>
        <taxon>Tracheophyta</taxon>
        <taxon>Spermatophyta</taxon>
        <taxon>Magnoliopsida</taxon>
        <taxon>eudicotyledons</taxon>
        <taxon>Gunneridae</taxon>
        <taxon>Pentapetalae</taxon>
        <taxon>rosids</taxon>
        <taxon>fabids</taxon>
        <taxon>Fabales</taxon>
        <taxon>Fabaceae</taxon>
        <taxon>Papilionoideae</taxon>
        <taxon>50 kb inversion clade</taxon>
        <taxon>dalbergioids sensu lato</taxon>
        <taxon>Dalbergieae</taxon>
        <taxon>Pterocarpus clade</taxon>
        <taxon>Stylosanthes</taxon>
    </lineage>
</organism>
<accession>A0ABU6XKD2</accession>
<evidence type="ECO:0000313" key="5">
    <source>
        <dbReference type="EMBL" id="MED6198331.1"/>
    </source>
</evidence>
<dbReference type="InterPro" id="IPR053932">
    <property type="entry name" value="GeBP-like_DBD"/>
</dbReference>
<feature type="compositionally biased region" description="Basic and acidic residues" evidence="3">
    <location>
        <begin position="264"/>
        <end position="280"/>
    </location>
</feature>
<evidence type="ECO:0000256" key="2">
    <source>
        <dbReference type="SAM" id="Coils"/>
    </source>
</evidence>
<feature type="region of interest" description="Disordered" evidence="3">
    <location>
        <begin position="1"/>
        <end position="157"/>
    </location>
</feature>
<feature type="compositionally biased region" description="Polar residues" evidence="3">
    <location>
        <begin position="1"/>
        <end position="10"/>
    </location>
</feature>
<feature type="domain" description="Glabrous enhancer-binding protein-like DBD" evidence="4">
    <location>
        <begin position="155"/>
        <end position="251"/>
    </location>
</feature>
<evidence type="ECO:0000259" key="4">
    <source>
        <dbReference type="Pfam" id="PF04504"/>
    </source>
</evidence>
<feature type="compositionally biased region" description="Acidic residues" evidence="3">
    <location>
        <begin position="25"/>
        <end position="48"/>
    </location>
</feature>
<dbReference type="PANTHER" id="PTHR31662:SF33">
    <property type="entry name" value="DNA-BINDING STOREKEEPER PROTEIN TRANSCRIPTIONAL REGULATOR-LIKE PROTEIN"/>
    <property type="match status" value="1"/>
</dbReference>
<evidence type="ECO:0000256" key="1">
    <source>
        <dbReference type="ARBA" id="ARBA00010820"/>
    </source>
</evidence>
<feature type="compositionally biased region" description="Low complexity" evidence="3">
    <location>
        <begin position="58"/>
        <end position="73"/>
    </location>
</feature>
<evidence type="ECO:0000313" key="6">
    <source>
        <dbReference type="Proteomes" id="UP001341840"/>
    </source>
</evidence>
<comment type="caution">
    <text evidence="5">The sequence shown here is derived from an EMBL/GenBank/DDBJ whole genome shotgun (WGS) entry which is preliminary data.</text>
</comment>
<dbReference type="EMBL" id="JASCZI010212099">
    <property type="protein sequence ID" value="MED6198331.1"/>
    <property type="molecule type" value="Genomic_DNA"/>
</dbReference>
<comment type="similarity">
    <text evidence="1">Belongs to the GeBP family.</text>
</comment>
<sequence>MAKQKNVTLHENSDDEEPQVPVTQPEEEEDTSEDEETTSSDEEDDEGEGERHEIVVRKPQQQISSKPSSSSSEFDSDSEPEPQPEPQKAKPSSKAKSRSSTPASQAKSASLKRGAENSNEHSTQSKRGKKAAEDHAAGSDEEDQKKSRDESKSLFQRVFSEKDEIGILKGMTEFTSKTGKDPHKCSDEFYEFMKGSKLISSNASCNQLKDKIRRLKKKFENILKKMKNGKGATLSKPHELEAFNLSKNIWGSAGGGGGGSGEAGRNETSKTVKVNNEKAVKSTPKKAIVPQSNGKPEVKSKLNSEVLNLNGGKEVDKLPETSLALTSLMRYDGSFGKTYGKDYIRNGLEKLGASKREELEGRWRKMQEAENELYAQIAEFYAEQIKLIFQANKSSS</sequence>
<feature type="region of interest" description="Disordered" evidence="3">
    <location>
        <begin position="254"/>
        <end position="297"/>
    </location>
</feature>
<dbReference type="Pfam" id="PF04504">
    <property type="entry name" value="GeBP-like_DBD"/>
    <property type="match status" value="1"/>
</dbReference>
<keyword evidence="6" id="KW-1185">Reference proteome</keyword>
<protein>
    <recommendedName>
        <fullName evidence="4">Glabrous enhancer-binding protein-like DBD domain-containing protein</fullName>
    </recommendedName>
</protein>
<proteinExistence type="inferred from homology"/>
<feature type="coiled-coil region" evidence="2">
    <location>
        <begin position="198"/>
        <end position="225"/>
    </location>
</feature>
<dbReference type="InterPro" id="IPR007592">
    <property type="entry name" value="GEBP"/>
</dbReference>
<evidence type="ECO:0000256" key="3">
    <source>
        <dbReference type="SAM" id="MobiDB-lite"/>
    </source>
</evidence>
<keyword evidence="2" id="KW-0175">Coiled coil</keyword>
<reference evidence="5 6" key="1">
    <citation type="journal article" date="2023" name="Plants (Basel)">
        <title>Bridging the Gap: Combining Genomics and Transcriptomics Approaches to Understand Stylosanthes scabra, an Orphan Legume from the Brazilian Caatinga.</title>
        <authorList>
            <person name="Ferreira-Neto J.R.C."/>
            <person name="da Silva M.D."/>
            <person name="Binneck E."/>
            <person name="de Melo N.F."/>
            <person name="da Silva R.H."/>
            <person name="de Melo A.L.T.M."/>
            <person name="Pandolfi V."/>
            <person name="Bustamante F.O."/>
            <person name="Brasileiro-Vidal A.C."/>
            <person name="Benko-Iseppon A.M."/>
        </authorList>
    </citation>
    <scope>NUCLEOTIDE SEQUENCE [LARGE SCALE GENOMIC DNA]</scope>
    <source>
        <tissue evidence="5">Leaves</tissue>
    </source>
</reference>
<name>A0ABU6XKD2_9FABA</name>